<keyword evidence="8 12" id="KW-0472">Membrane</keyword>
<keyword evidence="6 13" id="KW-1133">Transmembrane helix</keyword>
<keyword evidence="9 12" id="KW-0675">Receptor</keyword>
<dbReference type="FunFam" id="1.20.1070.10:FF:000055">
    <property type="entry name" value="Taste receptor type 2"/>
    <property type="match status" value="1"/>
</dbReference>
<dbReference type="PANTHER" id="PTHR11394">
    <property type="entry name" value="TASTE RECEPTOR TYPE 2"/>
    <property type="match status" value="1"/>
</dbReference>
<keyword evidence="5 12" id="KW-0812">Transmembrane</keyword>
<dbReference type="AlphaFoldDB" id="A0A7L0EPR6"/>
<evidence type="ECO:0000313" key="15">
    <source>
        <dbReference type="Proteomes" id="UP000550660"/>
    </source>
</evidence>
<feature type="transmembrane region" description="Helical" evidence="13">
    <location>
        <begin position="240"/>
        <end position="259"/>
    </location>
</feature>
<comment type="subcellular location">
    <subcellularLocation>
        <location evidence="1 12">Membrane</location>
        <topology evidence="1 12">Multi-pass membrane protein</topology>
    </subcellularLocation>
</comment>
<evidence type="ECO:0000256" key="3">
    <source>
        <dbReference type="ARBA" id="ARBA00022480"/>
    </source>
</evidence>
<keyword evidence="10 12" id="KW-0807">Transducer</keyword>
<dbReference type="GO" id="GO:0033038">
    <property type="term" value="F:bitter taste receptor activity"/>
    <property type="evidence" value="ECO:0007669"/>
    <property type="project" value="InterPro"/>
</dbReference>
<name>A0A7L0EPR6_TROML</name>
<dbReference type="OrthoDB" id="8876749at2759"/>
<evidence type="ECO:0000256" key="12">
    <source>
        <dbReference type="RuleBase" id="RU004424"/>
    </source>
</evidence>
<evidence type="ECO:0000256" key="6">
    <source>
        <dbReference type="ARBA" id="ARBA00022989"/>
    </source>
</evidence>
<comment type="caution">
    <text evidence="14">The sequence shown here is derived from an EMBL/GenBank/DDBJ whole genome shotgun (WGS) entry which is preliminary data.</text>
</comment>
<feature type="transmembrane region" description="Helical" evidence="13">
    <location>
        <begin position="53"/>
        <end position="73"/>
    </location>
</feature>
<reference evidence="14 15" key="1">
    <citation type="submission" date="2019-09" db="EMBL/GenBank/DDBJ databases">
        <title>Bird 10,000 Genomes (B10K) Project - Family phase.</title>
        <authorList>
            <person name="Zhang G."/>
        </authorList>
    </citation>
    <scope>NUCLEOTIDE SEQUENCE [LARGE SCALE GENOMIC DNA]</scope>
    <source>
        <strain evidence="14">B10K-DU-007-40</strain>
        <tissue evidence="14">Mixed tissue sample</tissue>
    </source>
</reference>
<evidence type="ECO:0000256" key="8">
    <source>
        <dbReference type="ARBA" id="ARBA00023136"/>
    </source>
</evidence>
<dbReference type="InterPro" id="IPR007960">
    <property type="entry name" value="TAS2R"/>
</dbReference>
<accession>A0A7L0EPR6</accession>
<protein>
    <recommendedName>
        <fullName evidence="12">Taste receptor type 2</fullName>
    </recommendedName>
</protein>
<evidence type="ECO:0000256" key="2">
    <source>
        <dbReference type="ARBA" id="ARBA00007376"/>
    </source>
</evidence>
<evidence type="ECO:0000256" key="7">
    <source>
        <dbReference type="ARBA" id="ARBA00023040"/>
    </source>
</evidence>
<gene>
    <name evidence="14" type="primary">Tas2r9_3</name>
    <name evidence="14" type="ORF">TROMEL_R12883</name>
</gene>
<evidence type="ECO:0000256" key="4">
    <source>
        <dbReference type="ARBA" id="ARBA00022606"/>
    </source>
</evidence>
<keyword evidence="7 12" id="KW-0297">G-protein coupled receptor</keyword>
<evidence type="ECO:0000256" key="10">
    <source>
        <dbReference type="ARBA" id="ARBA00023224"/>
    </source>
</evidence>
<dbReference type="SUPFAM" id="SSF81321">
    <property type="entry name" value="Family A G protein-coupled receptor-like"/>
    <property type="match status" value="1"/>
</dbReference>
<comment type="similarity">
    <text evidence="2 11">Belongs to the G-protein coupled receptor T2R family.</text>
</comment>
<dbReference type="PANTHER" id="PTHR11394:SF47">
    <property type="entry name" value="TASTE RECEPTOR TYPE 2 MEMBER 40"/>
    <property type="match status" value="1"/>
</dbReference>
<evidence type="ECO:0000256" key="11">
    <source>
        <dbReference type="RuleBase" id="RU004423"/>
    </source>
</evidence>
<keyword evidence="3 12" id="KW-0919">Taste</keyword>
<dbReference type="Proteomes" id="UP000550660">
    <property type="component" value="Unassembled WGS sequence"/>
</dbReference>
<keyword evidence="15" id="KW-1185">Reference proteome</keyword>
<feature type="non-terminal residue" evidence="14">
    <location>
        <position position="313"/>
    </location>
</feature>
<evidence type="ECO:0000256" key="13">
    <source>
        <dbReference type="SAM" id="Phobius"/>
    </source>
</evidence>
<dbReference type="GO" id="GO:0016020">
    <property type="term" value="C:membrane"/>
    <property type="evidence" value="ECO:0007669"/>
    <property type="project" value="UniProtKB-SubCell"/>
</dbReference>
<keyword evidence="4 12" id="KW-0716">Sensory transduction</keyword>
<feature type="transmembrane region" description="Helical" evidence="13">
    <location>
        <begin position="93"/>
        <end position="114"/>
    </location>
</feature>
<feature type="non-terminal residue" evidence="14">
    <location>
        <position position="1"/>
    </location>
</feature>
<evidence type="ECO:0000256" key="1">
    <source>
        <dbReference type="ARBA" id="ARBA00004141"/>
    </source>
</evidence>
<evidence type="ECO:0000256" key="5">
    <source>
        <dbReference type="ARBA" id="ARBA00022692"/>
    </source>
</evidence>
<organism evidence="14 15">
    <name type="scientific">Trogon melanurus</name>
    <name type="common">Black-tailed trogon</name>
    <dbReference type="NCBI Taxonomy" id="56311"/>
    <lineage>
        <taxon>Eukaryota</taxon>
        <taxon>Metazoa</taxon>
        <taxon>Chordata</taxon>
        <taxon>Craniata</taxon>
        <taxon>Vertebrata</taxon>
        <taxon>Euteleostomi</taxon>
        <taxon>Archelosauria</taxon>
        <taxon>Archosauria</taxon>
        <taxon>Dinosauria</taxon>
        <taxon>Saurischia</taxon>
        <taxon>Theropoda</taxon>
        <taxon>Coelurosauria</taxon>
        <taxon>Aves</taxon>
        <taxon>Neognathae</taxon>
        <taxon>Neoaves</taxon>
        <taxon>Telluraves</taxon>
        <taxon>Coraciimorphae</taxon>
        <taxon>Trogoniformes</taxon>
        <taxon>Trogonidae</taxon>
        <taxon>Trogon</taxon>
    </lineage>
</organism>
<evidence type="ECO:0000256" key="9">
    <source>
        <dbReference type="ARBA" id="ARBA00023170"/>
    </source>
</evidence>
<feature type="transmembrane region" description="Helical" evidence="13">
    <location>
        <begin position="271"/>
        <end position="290"/>
    </location>
</feature>
<feature type="transmembrane region" description="Helical" evidence="13">
    <location>
        <begin position="12"/>
        <end position="41"/>
    </location>
</feature>
<proteinExistence type="inferred from homology"/>
<evidence type="ECO:0000313" key="14">
    <source>
        <dbReference type="EMBL" id="NXJ84541.1"/>
    </source>
</evidence>
<dbReference type="Pfam" id="PF05296">
    <property type="entry name" value="TAS2R"/>
    <property type="match status" value="1"/>
</dbReference>
<sequence>STYEANSTSYRTTAMVIITLQAFAGTWINAFIVSVLCIAWVKKRTFNSVEKILLFLGCCRFCFLGFTWVYIVISTTCSWCFLIHPIPQLLSAIQSFFASSNLMVSACLCGFYCIKIANFRHTFFTYMKIKIDRIVPWLMLGSVFSSLVFSFLAYSITEKAISNCFNSTTEQDSWKPSVRMDEQLLVMFVTFGFVFSTAFTVVIFSALLLLFSLWRHKSNMQTNSVKNFSVDVHIKAMKSILFFLFIYSVDFTCLVLNMINTTKKPDHVTFVILVFQYIFPTVHSLSLILSNPKLEKKLLKTLSCVKCKVCMEQ</sequence>
<feature type="transmembrane region" description="Helical" evidence="13">
    <location>
        <begin position="134"/>
        <end position="156"/>
    </location>
</feature>
<dbReference type="EMBL" id="VXAG01001705">
    <property type="protein sequence ID" value="NXJ84541.1"/>
    <property type="molecule type" value="Genomic_DNA"/>
</dbReference>
<dbReference type="Gene3D" id="1.20.1070.10">
    <property type="entry name" value="Rhodopsin 7-helix transmembrane proteins"/>
    <property type="match status" value="1"/>
</dbReference>
<feature type="transmembrane region" description="Helical" evidence="13">
    <location>
        <begin position="184"/>
        <end position="211"/>
    </location>
</feature>
<dbReference type="GO" id="GO:0004930">
    <property type="term" value="F:G protein-coupled receptor activity"/>
    <property type="evidence" value="ECO:0007669"/>
    <property type="project" value="UniProtKB-KW"/>
</dbReference>